<dbReference type="Gene3D" id="2.60.120.10">
    <property type="entry name" value="Jelly Rolls"/>
    <property type="match status" value="1"/>
</dbReference>
<dbReference type="AlphaFoldDB" id="A0A0D2G7Y9"/>
<dbReference type="UniPathway" id="UPA00126">
    <property type="reaction ID" value="UER00423"/>
</dbReference>
<dbReference type="RefSeq" id="XP_013280611.1">
    <property type="nucleotide sequence ID" value="XM_013425157.1"/>
</dbReference>
<feature type="domain" description="Phosphomannose isomerase type I catalytic" evidence="2">
    <location>
        <begin position="23"/>
        <end position="67"/>
    </location>
</feature>
<feature type="region of interest" description="Disordered" evidence="1">
    <location>
        <begin position="1"/>
        <end position="51"/>
    </location>
</feature>
<dbReference type="GO" id="GO:0008270">
    <property type="term" value="F:zinc ion binding"/>
    <property type="evidence" value="ECO:0007669"/>
    <property type="project" value="InterPro"/>
</dbReference>
<evidence type="ECO:0000259" key="2">
    <source>
        <dbReference type="Pfam" id="PF20511"/>
    </source>
</evidence>
<proteinExistence type="predicted"/>
<reference evidence="3 4" key="1">
    <citation type="submission" date="2015-01" db="EMBL/GenBank/DDBJ databases">
        <title>The Genome Sequence of Fonsecaea pedrosoi CBS 271.37.</title>
        <authorList>
            <consortium name="The Broad Institute Genomics Platform"/>
            <person name="Cuomo C."/>
            <person name="de Hoog S."/>
            <person name="Gorbushina A."/>
            <person name="Stielow B."/>
            <person name="Teixiera M."/>
            <person name="Abouelleil A."/>
            <person name="Chapman S.B."/>
            <person name="Priest M."/>
            <person name="Young S.K."/>
            <person name="Wortman J."/>
            <person name="Nusbaum C."/>
            <person name="Birren B."/>
        </authorList>
    </citation>
    <scope>NUCLEOTIDE SEQUENCE [LARGE SCALE GENOMIC DNA]</scope>
    <source>
        <strain evidence="3 4">CBS 271.37</strain>
    </source>
</reference>
<dbReference type="HOGENOM" id="CLU_1768105_0_0_1"/>
<dbReference type="InterPro" id="IPR011051">
    <property type="entry name" value="RmlC_Cupin_sf"/>
</dbReference>
<dbReference type="Proteomes" id="UP000053029">
    <property type="component" value="Unassembled WGS sequence"/>
</dbReference>
<dbReference type="SUPFAM" id="SSF51182">
    <property type="entry name" value="RmlC-like cupins"/>
    <property type="match status" value="1"/>
</dbReference>
<dbReference type="GeneID" id="25308737"/>
<protein>
    <recommendedName>
        <fullName evidence="2">Phosphomannose isomerase type I catalytic domain-containing protein</fullName>
    </recommendedName>
</protein>
<dbReference type="GO" id="GO:0009298">
    <property type="term" value="P:GDP-mannose biosynthetic process"/>
    <property type="evidence" value="ECO:0007669"/>
    <property type="project" value="UniProtKB-UniPathway"/>
</dbReference>
<organism evidence="3 4">
    <name type="scientific">Fonsecaea pedrosoi CBS 271.37</name>
    <dbReference type="NCBI Taxonomy" id="1442368"/>
    <lineage>
        <taxon>Eukaryota</taxon>
        <taxon>Fungi</taxon>
        <taxon>Dikarya</taxon>
        <taxon>Ascomycota</taxon>
        <taxon>Pezizomycotina</taxon>
        <taxon>Eurotiomycetes</taxon>
        <taxon>Chaetothyriomycetidae</taxon>
        <taxon>Chaetothyriales</taxon>
        <taxon>Herpotrichiellaceae</taxon>
        <taxon>Fonsecaea</taxon>
    </lineage>
</organism>
<gene>
    <name evidence="3" type="ORF">Z517_09247</name>
</gene>
<feature type="compositionally biased region" description="Basic and acidic residues" evidence="1">
    <location>
        <begin position="29"/>
        <end position="50"/>
    </location>
</feature>
<dbReference type="InterPro" id="IPR016305">
    <property type="entry name" value="Mannose-6-P_Isomerase"/>
</dbReference>
<name>A0A0D2G7Y9_9EURO</name>
<dbReference type="PANTHER" id="PTHR10309:SF4">
    <property type="entry name" value="MANNOSE-6-PHOSPHATE ISOMERASE"/>
    <property type="match status" value="1"/>
</dbReference>
<dbReference type="GO" id="GO:0004476">
    <property type="term" value="F:mannose-6-phosphate isomerase activity"/>
    <property type="evidence" value="ECO:0007669"/>
    <property type="project" value="InterPro"/>
</dbReference>
<dbReference type="InterPro" id="IPR014710">
    <property type="entry name" value="RmlC-like_jellyroll"/>
</dbReference>
<evidence type="ECO:0000313" key="3">
    <source>
        <dbReference type="EMBL" id="KIW76803.1"/>
    </source>
</evidence>
<evidence type="ECO:0000313" key="4">
    <source>
        <dbReference type="Proteomes" id="UP000053029"/>
    </source>
</evidence>
<dbReference type="EMBL" id="KN846974">
    <property type="protein sequence ID" value="KIW76803.1"/>
    <property type="molecule type" value="Genomic_DNA"/>
</dbReference>
<sequence length="147" mass="16505">MTVSAVAEMDSNSTGSRQQKKGKIHPNKKLSEKVHKDNPDQFPDPNHKPEIAVPPSRFEAFIGFKPLVDIQELIKLELLKPFLPATTEGLTLSDDETLRTFPIPLYASDVTVHEASHENPPDYNEEKSGIENELDFTNQAIHISVKF</sequence>
<dbReference type="Pfam" id="PF20511">
    <property type="entry name" value="PMI_typeI_cat"/>
    <property type="match status" value="1"/>
</dbReference>
<evidence type="ECO:0000256" key="1">
    <source>
        <dbReference type="SAM" id="MobiDB-lite"/>
    </source>
</evidence>
<dbReference type="VEuPathDB" id="FungiDB:Z517_09247"/>
<dbReference type="PANTHER" id="PTHR10309">
    <property type="entry name" value="MANNOSE-6-PHOSPHATE ISOMERASE"/>
    <property type="match status" value="1"/>
</dbReference>
<dbReference type="InterPro" id="IPR046457">
    <property type="entry name" value="PMI_typeI_cat"/>
</dbReference>
<dbReference type="GO" id="GO:0005829">
    <property type="term" value="C:cytosol"/>
    <property type="evidence" value="ECO:0007669"/>
    <property type="project" value="TreeGrafter"/>
</dbReference>
<accession>A0A0D2G7Y9</accession>
<keyword evidence="4" id="KW-1185">Reference proteome</keyword>
<dbReference type="STRING" id="1442368.A0A0D2G7Y9"/>
<feature type="compositionally biased region" description="Basic residues" evidence="1">
    <location>
        <begin position="18"/>
        <end position="28"/>
    </location>
</feature>